<evidence type="ECO:0000313" key="2">
    <source>
        <dbReference type="EMBL" id="SCB20472.1"/>
    </source>
</evidence>
<dbReference type="OrthoDB" id="9802472at2"/>
<dbReference type="InterPro" id="IPR014145">
    <property type="entry name" value="LigD_pol_dom"/>
</dbReference>
<reference evidence="3" key="1">
    <citation type="submission" date="2016-08" db="EMBL/GenBank/DDBJ databases">
        <authorList>
            <person name="Varghese N."/>
            <person name="Submissions Spin"/>
        </authorList>
    </citation>
    <scope>NUCLEOTIDE SEQUENCE [LARGE SCALE GENOMIC DNA]</scope>
    <source>
        <strain evidence="3">CCBAU 57015</strain>
    </source>
</reference>
<protein>
    <submittedName>
        <fullName evidence="2">Bifunctional non-homologous end joining protein LigD</fullName>
    </submittedName>
</protein>
<dbReference type="STRING" id="52131.GA0061100_103541"/>
<evidence type="ECO:0000259" key="1">
    <source>
        <dbReference type="Pfam" id="PF21686"/>
    </source>
</evidence>
<dbReference type="Pfam" id="PF21686">
    <property type="entry name" value="LigD_Prim-Pol"/>
    <property type="match status" value="1"/>
</dbReference>
<dbReference type="Gene3D" id="3.90.920.10">
    <property type="entry name" value="DNA primase, PRIM domain"/>
    <property type="match status" value="1"/>
</dbReference>
<dbReference type="InterPro" id="IPR052171">
    <property type="entry name" value="NHEJ_LigD"/>
</dbReference>
<dbReference type="Proteomes" id="UP000186228">
    <property type="component" value="Unassembled WGS sequence"/>
</dbReference>
<dbReference type="EMBL" id="FMAC01000003">
    <property type="protein sequence ID" value="SCB20472.1"/>
    <property type="molecule type" value="Genomic_DNA"/>
</dbReference>
<dbReference type="NCBIfam" id="TIGR02778">
    <property type="entry name" value="ligD_pol"/>
    <property type="match status" value="1"/>
</dbReference>
<dbReference type="RefSeq" id="WP_075853157.1">
    <property type="nucleotide sequence ID" value="NZ_FMAC01000003.1"/>
</dbReference>
<gene>
    <name evidence="2" type="ORF">GA0061100_103541</name>
</gene>
<dbReference type="PANTHER" id="PTHR42705">
    <property type="entry name" value="BIFUNCTIONAL NON-HOMOLOGOUS END JOINING PROTEIN LIGD"/>
    <property type="match status" value="1"/>
</dbReference>
<sequence length="295" mass="32532">MAKTPIQNDIETSVELTHPERIYWPEDQISKQDLLDYYALVWRRMAPFVVNRPLALLRCPDGIDGPRFFQKHAWKGINPHIEEIADPEDKDTAKFLKIRDFDGLAALVQSAALEIHPWGTTTDHWEKPDMIIMDLDPGEDVAWGKVVIAAKEIRERFSILGLNSFVKTSGGKGLHVVASVKPQATWPHIKDAAEAIAHAMSADSPEAYLSVASKAKRTGHIFLDYLRNGRGNTAVAPYSTRARKGAAVSMPVGWEELDGKIGPASVTVGNAASRLGQSSGDPWEDFFKAASPLKI</sequence>
<dbReference type="InterPro" id="IPR033651">
    <property type="entry name" value="PaeLigD_Pol-like"/>
</dbReference>
<evidence type="ECO:0000313" key="3">
    <source>
        <dbReference type="Proteomes" id="UP000186228"/>
    </source>
</evidence>
<accession>A0A1C3UYB3</accession>
<name>A0A1C3UYB3_9HYPH</name>
<organism evidence="2 3">
    <name type="scientific">Rhizobium hainanense</name>
    <dbReference type="NCBI Taxonomy" id="52131"/>
    <lineage>
        <taxon>Bacteria</taxon>
        <taxon>Pseudomonadati</taxon>
        <taxon>Pseudomonadota</taxon>
        <taxon>Alphaproteobacteria</taxon>
        <taxon>Hyphomicrobiales</taxon>
        <taxon>Rhizobiaceae</taxon>
        <taxon>Rhizobium/Agrobacterium group</taxon>
        <taxon>Rhizobium</taxon>
    </lineage>
</organism>
<dbReference type="PANTHER" id="PTHR42705:SF2">
    <property type="entry name" value="BIFUNCTIONAL NON-HOMOLOGOUS END JOINING PROTEIN LIGD"/>
    <property type="match status" value="1"/>
</dbReference>
<dbReference type="AlphaFoldDB" id="A0A1C3UYB3"/>
<feature type="domain" description="DNA ligase D polymerase" evidence="1">
    <location>
        <begin position="31"/>
        <end position="283"/>
    </location>
</feature>
<proteinExistence type="predicted"/>
<keyword evidence="3" id="KW-1185">Reference proteome</keyword>
<dbReference type="CDD" id="cd04862">
    <property type="entry name" value="PaeLigD_Pol_like"/>
    <property type="match status" value="1"/>
</dbReference>